<name>A0A0N4TBX2_BRUPA</name>
<organism evidence="3">
    <name type="scientific">Brugia pahangi</name>
    <name type="common">Filarial nematode worm</name>
    <dbReference type="NCBI Taxonomy" id="6280"/>
    <lineage>
        <taxon>Eukaryota</taxon>
        <taxon>Metazoa</taxon>
        <taxon>Ecdysozoa</taxon>
        <taxon>Nematoda</taxon>
        <taxon>Chromadorea</taxon>
        <taxon>Rhabditida</taxon>
        <taxon>Spirurina</taxon>
        <taxon>Spiruromorpha</taxon>
        <taxon>Filarioidea</taxon>
        <taxon>Onchocercidae</taxon>
        <taxon>Brugia</taxon>
    </lineage>
</organism>
<evidence type="ECO:0000313" key="2">
    <source>
        <dbReference type="Proteomes" id="UP000278627"/>
    </source>
</evidence>
<evidence type="ECO:0000313" key="3">
    <source>
        <dbReference type="WBParaSite" id="BPAG_0000570901-mRNA-1"/>
    </source>
</evidence>
<protein>
    <submittedName>
        <fullName evidence="1 3">Uncharacterized protein</fullName>
    </submittedName>
</protein>
<sequence>MCYELVPPVCVQSPPTNWIISDFGAMTKRFTKM</sequence>
<keyword evidence="2" id="KW-1185">Reference proteome</keyword>
<dbReference type="AlphaFoldDB" id="A0A0N4TBX2"/>
<dbReference type="EMBL" id="UZAD01004258">
    <property type="protein sequence ID" value="VDN86859.1"/>
    <property type="molecule type" value="Genomic_DNA"/>
</dbReference>
<reference evidence="3" key="1">
    <citation type="submission" date="2017-02" db="UniProtKB">
        <authorList>
            <consortium name="WormBaseParasite"/>
        </authorList>
    </citation>
    <scope>IDENTIFICATION</scope>
</reference>
<dbReference type="WBParaSite" id="BPAG_0000570901-mRNA-1">
    <property type="protein sequence ID" value="BPAG_0000570901-mRNA-1"/>
    <property type="gene ID" value="BPAG_0000570901"/>
</dbReference>
<accession>A0A0N4TBX2</accession>
<evidence type="ECO:0000313" key="1">
    <source>
        <dbReference type="EMBL" id="VDN86859.1"/>
    </source>
</evidence>
<reference evidence="1 2" key="2">
    <citation type="submission" date="2018-11" db="EMBL/GenBank/DDBJ databases">
        <authorList>
            <consortium name="Pathogen Informatics"/>
        </authorList>
    </citation>
    <scope>NUCLEOTIDE SEQUENCE [LARGE SCALE GENOMIC DNA]</scope>
</reference>
<gene>
    <name evidence="1" type="ORF">BPAG_LOCUS5673</name>
</gene>
<proteinExistence type="predicted"/>
<dbReference type="Proteomes" id="UP000278627">
    <property type="component" value="Unassembled WGS sequence"/>
</dbReference>